<comment type="caution">
    <text evidence="1">The sequence shown here is derived from an EMBL/GenBank/DDBJ whole genome shotgun (WGS) entry which is preliminary data.</text>
</comment>
<dbReference type="RefSeq" id="WP_108997200.1">
    <property type="nucleotide sequence ID" value="NZ_QEEX01000001.1"/>
</dbReference>
<sequence length="322" mass="36007">MATDTRLLDWLLDSDPALRWQVERDLAGAPPEVWQATRSRVATEGHGAELLAHQDEDGQWDGGAYFPAGYFGSPESEQPGQPWTATTWSLEDLREWGVDAAALAGTADKLAANSRWEYDDLPYWGGEIDVCINAFTLANGAWLGADVSDLVAWFPAHRLQDGGWNCEAEEGNSTRSSFHSTLNALREMLAYEQITADPSLREARHGGEEYLLERRLLRRATTGEPVGAFIAQFVHPHRWRYSALTALDYFRAAALLDETPPDPRLEDAVEVIRQARQPDGTWLQGTPLAGRTWFDIDVPEGEASRWLTLSGTRVLDWWDAAR</sequence>
<proteinExistence type="predicted"/>
<dbReference type="EMBL" id="QEEX01000001">
    <property type="protein sequence ID" value="PWB97203.1"/>
    <property type="molecule type" value="Genomic_DNA"/>
</dbReference>
<dbReference type="SUPFAM" id="SSF48239">
    <property type="entry name" value="Terpenoid cyclases/Protein prenyltransferases"/>
    <property type="match status" value="1"/>
</dbReference>
<accession>A0A2U1T0A4</accession>
<organism evidence="1 2">
    <name type="scientific">Homoserinimonas hongtaonis</name>
    <dbReference type="NCBI Taxonomy" id="2079791"/>
    <lineage>
        <taxon>Bacteria</taxon>
        <taxon>Bacillati</taxon>
        <taxon>Actinomycetota</taxon>
        <taxon>Actinomycetes</taxon>
        <taxon>Micrococcales</taxon>
        <taxon>Microbacteriaceae</taxon>
        <taxon>Homoserinimonas</taxon>
    </lineage>
</organism>
<evidence type="ECO:0000313" key="2">
    <source>
        <dbReference type="Proteomes" id="UP000244978"/>
    </source>
</evidence>
<reference evidence="2" key="1">
    <citation type="submission" date="2018-04" db="EMBL/GenBank/DDBJ databases">
        <authorList>
            <person name="Liu S."/>
            <person name="Wang Z."/>
            <person name="Li J."/>
        </authorList>
    </citation>
    <scope>NUCLEOTIDE SEQUENCE [LARGE SCALE GENOMIC DNA]</scope>
    <source>
        <strain evidence="2">S1194</strain>
    </source>
</reference>
<dbReference type="InterPro" id="IPR008930">
    <property type="entry name" value="Terpenoid_cyclase/PrenylTrfase"/>
</dbReference>
<keyword evidence="2" id="KW-1185">Reference proteome</keyword>
<protein>
    <submittedName>
        <fullName evidence="1">Squalene cyclase</fullName>
    </submittedName>
</protein>
<dbReference type="AlphaFoldDB" id="A0A2U1T0A4"/>
<evidence type="ECO:0000313" key="1">
    <source>
        <dbReference type="EMBL" id="PWB97203.1"/>
    </source>
</evidence>
<name>A0A2U1T0A4_9MICO</name>
<gene>
    <name evidence="1" type="ORF">DF220_04665</name>
</gene>
<dbReference type="Proteomes" id="UP000244978">
    <property type="component" value="Unassembled WGS sequence"/>
</dbReference>